<dbReference type="RefSeq" id="WP_191320792.1">
    <property type="nucleotide sequence ID" value="NZ_BNCG01000025.1"/>
</dbReference>
<reference evidence="3" key="1">
    <citation type="journal article" date="2019" name="Int. J. Syst. Evol. Microbiol.">
        <title>The Global Catalogue of Microorganisms (GCM) 10K type strain sequencing project: providing services to taxonomists for standard genome sequencing and annotation.</title>
        <authorList>
            <consortium name="The Broad Institute Genomics Platform"/>
            <consortium name="The Broad Institute Genome Sequencing Center for Infectious Disease"/>
            <person name="Wu L."/>
            <person name="Ma J."/>
        </authorList>
    </citation>
    <scope>NUCLEOTIDE SEQUENCE [LARGE SCALE GENOMIC DNA]</scope>
    <source>
        <strain evidence="3">KCTC 42282</strain>
    </source>
</reference>
<evidence type="ECO:0008006" key="4">
    <source>
        <dbReference type="Google" id="ProtNLM"/>
    </source>
</evidence>
<keyword evidence="3" id="KW-1185">Reference proteome</keyword>
<proteinExistence type="predicted"/>
<dbReference type="Proteomes" id="UP001595704">
    <property type="component" value="Unassembled WGS sequence"/>
</dbReference>
<comment type="caution">
    <text evidence="2">The sequence shown here is derived from an EMBL/GenBank/DDBJ whole genome shotgun (WGS) entry which is preliminary data.</text>
</comment>
<evidence type="ECO:0000313" key="2">
    <source>
        <dbReference type="EMBL" id="MFC3637980.1"/>
    </source>
</evidence>
<accession>A0ABV7UH12</accession>
<protein>
    <recommendedName>
        <fullName evidence="4">DUF1631 family protein</fullName>
    </recommendedName>
</protein>
<sequence length="712" mass="77101">MPSTAGVEQGPALAGPVRQASPGLSGGGQQEDRATLSAARRLHKAWVRLVSEGRSAEFIRGRIQPLMKDEYIGVIVGMEDGGDLLALLGIAQSADVPAREREVGAATITGPSEATTSSVVSPASEVSPEALAPVVSQGQVDSERGLQGVRDLVPALADLAERPAVAPVPRSVAEGAEARTARDVAELAMVEKPVLVDGMHGVAGETVNEPVEVVDPDAEDLARFRELLGAAALPHQDLVAAFQERGRGFPEALEIEFVVRSVGQYFPSGRTQRSTLNLISHMLGKESSDDFDDSDVSILRGLVGRTTDESLKLNNFPDREAVFRRVLLLLFDDLVARRSEHIAEHAKNGFTSEGSINRAKAALWFNEQLAAAFPDMKGLCADYVNQIHRASYDLSVNDTGGDIMLQDRALGVGLPNSERARNLGVSRLLASTLPPLAQEALVRFIGLGKLIEEMQRLIGLESVQDSSTFEKHVLYPSVMLLQHRALREIRDLKASLVRHPSLLGELPEIVKNRDESLAALFDQVCRQEADIVKFATAQSDLAGENDKLGNKVSALEADLEVCRGKIGDLERNTREMQDLVSYSVKSTAEQDRRFVPVGDYFVKAEAAGEEVAIAFVHGLGREWSLKDGYVLEAEGGPFRVDLLALHSEARDKDGLGERPVTRIRVVIVEGKLGMMRGGAVFLFDEFSADPGKVLQAAAIDELTMNPRRESEQ</sequence>
<organism evidence="2 3">
    <name type="scientific">Camelimonas fluminis</name>
    <dbReference type="NCBI Taxonomy" id="1576911"/>
    <lineage>
        <taxon>Bacteria</taxon>
        <taxon>Pseudomonadati</taxon>
        <taxon>Pseudomonadota</taxon>
        <taxon>Alphaproteobacteria</taxon>
        <taxon>Hyphomicrobiales</taxon>
        <taxon>Chelatococcaceae</taxon>
        <taxon>Camelimonas</taxon>
    </lineage>
</organism>
<evidence type="ECO:0000256" key="1">
    <source>
        <dbReference type="SAM" id="MobiDB-lite"/>
    </source>
</evidence>
<gene>
    <name evidence="2" type="ORF">ACFONL_11455</name>
</gene>
<evidence type="ECO:0000313" key="3">
    <source>
        <dbReference type="Proteomes" id="UP001595704"/>
    </source>
</evidence>
<dbReference type="EMBL" id="JBHRYC010000055">
    <property type="protein sequence ID" value="MFC3637980.1"/>
    <property type="molecule type" value="Genomic_DNA"/>
</dbReference>
<feature type="region of interest" description="Disordered" evidence="1">
    <location>
        <begin position="1"/>
        <end position="36"/>
    </location>
</feature>
<name>A0ABV7UH12_9HYPH</name>